<evidence type="ECO:0000313" key="1">
    <source>
        <dbReference type="EMBL" id="KAJ1950747.1"/>
    </source>
</evidence>
<organism evidence="1 2">
    <name type="scientific">Linderina macrospora</name>
    <dbReference type="NCBI Taxonomy" id="4868"/>
    <lineage>
        <taxon>Eukaryota</taxon>
        <taxon>Fungi</taxon>
        <taxon>Fungi incertae sedis</taxon>
        <taxon>Zoopagomycota</taxon>
        <taxon>Kickxellomycotina</taxon>
        <taxon>Kickxellomycetes</taxon>
        <taxon>Kickxellales</taxon>
        <taxon>Kickxellaceae</taxon>
        <taxon>Linderina</taxon>
    </lineage>
</organism>
<dbReference type="Proteomes" id="UP001150603">
    <property type="component" value="Unassembled WGS sequence"/>
</dbReference>
<name>A0ACC1JGJ3_9FUNG</name>
<evidence type="ECO:0000313" key="2">
    <source>
        <dbReference type="Proteomes" id="UP001150603"/>
    </source>
</evidence>
<proteinExistence type="predicted"/>
<sequence>MSGKIVDLDVDDMDFPLPEQPSRAFPAEGIRIGQSLGGVKFVNDESRFKRWVCLYPLYFDKARSVDQGRKVPKELAIDQPFARQIADAVKQVGFNVCYEPGKLHPRDFFNPGRVRVQLFDDEHRPMRNDIRTRKKLMRCVAEKMPFVQVEREKEPTLQDLIDSGAMPVLPGMPPPGAQEEEPEPAVQAKTGKAKKNKKKGKAKHLV</sequence>
<keyword evidence="2" id="KW-1185">Reference proteome</keyword>
<dbReference type="EMBL" id="JANBPW010000133">
    <property type="protein sequence ID" value="KAJ1950747.1"/>
    <property type="molecule type" value="Genomic_DNA"/>
</dbReference>
<comment type="caution">
    <text evidence="1">The sequence shown here is derived from an EMBL/GenBank/DDBJ whole genome shotgun (WGS) entry which is preliminary data.</text>
</comment>
<accession>A0ACC1JGJ3</accession>
<gene>
    <name evidence="1" type="primary">SEC65</name>
    <name evidence="1" type="ORF">FBU59_000533</name>
</gene>
<reference evidence="1" key="1">
    <citation type="submission" date="2022-07" db="EMBL/GenBank/DDBJ databases">
        <title>Phylogenomic reconstructions and comparative analyses of Kickxellomycotina fungi.</title>
        <authorList>
            <person name="Reynolds N.K."/>
            <person name="Stajich J.E."/>
            <person name="Barry K."/>
            <person name="Grigoriev I.V."/>
            <person name="Crous P."/>
            <person name="Smith M.E."/>
        </authorList>
    </citation>
    <scope>NUCLEOTIDE SEQUENCE</scope>
    <source>
        <strain evidence="1">NRRL 5244</strain>
    </source>
</reference>
<protein>
    <submittedName>
        <fullName evidence="1">Signal recognition particle subunit</fullName>
    </submittedName>
</protein>